<feature type="region of interest" description="Disordered" evidence="1">
    <location>
        <begin position="1"/>
        <end position="20"/>
    </location>
</feature>
<evidence type="ECO:0000256" key="2">
    <source>
        <dbReference type="SAM" id="Phobius"/>
    </source>
</evidence>
<feature type="transmembrane region" description="Helical" evidence="2">
    <location>
        <begin position="70"/>
        <end position="93"/>
    </location>
</feature>
<keyword evidence="2" id="KW-0472">Membrane</keyword>
<dbReference type="EMBL" id="BLXT01006630">
    <property type="protein sequence ID" value="GFO32507.1"/>
    <property type="molecule type" value="Genomic_DNA"/>
</dbReference>
<feature type="compositionally biased region" description="Acidic residues" evidence="1">
    <location>
        <begin position="1"/>
        <end position="15"/>
    </location>
</feature>
<evidence type="ECO:0000256" key="1">
    <source>
        <dbReference type="SAM" id="MobiDB-lite"/>
    </source>
</evidence>
<keyword evidence="4" id="KW-1185">Reference proteome</keyword>
<sequence>MTVDNDDDDDDDDDDDVRKKKLANNWSTESCERCLTKSKYNLSVTTAHDVGQLATTQEVRGSIRSPGQSLSALSSMSVVVVTAAMGITVVGVPMPMSHLHLPHRLLGRDYIDAMQVLTPITLCMSLFVKNLYALVYRKRIGTVWYSKPPPIEGYWQGGMPSAPWLKLVSPAYSDVPDVANVPDIPNVPNVSKVTGVPDVPRKKPEKQQLPPKPKEPPIEPSSEKLSDTILPRGETASLHLLFTGSSNRFYVLVDV</sequence>
<protein>
    <recommendedName>
        <fullName evidence="5">G-protein coupled receptors family 1 profile domain-containing protein</fullName>
    </recommendedName>
</protein>
<feature type="transmembrane region" description="Helical" evidence="2">
    <location>
        <begin position="113"/>
        <end position="132"/>
    </location>
</feature>
<feature type="region of interest" description="Disordered" evidence="1">
    <location>
        <begin position="189"/>
        <end position="228"/>
    </location>
</feature>
<proteinExistence type="predicted"/>
<accession>A0AAV4CLT0</accession>
<evidence type="ECO:0008006" key="5">
    <source>
        <dbReference type="Google" id="ProtNLM"/>
    </source>
</evidence>
<reference evidence="3 4" key="1">
    <citation type="journal article" date="2021" name="Elife">
        <title>Chloroplast acquisition without the gene transfer in kleptoplastic sea slugs, Plakobranchus ocellatus.</title>
        <authorList>
            <person name="Maeda T."/>
            <person name="Takahashi S."/>
            <person name="Yoshida T."/>
            <person name="Shimamura S."/>
            <person name="Takaki Y."/>
            <person name="Nagai Y."/>
            <person name="Toyoda A."/>
            <person name="Suzuki Y."/>
            <person name="Arimoto A."/>
            <person name="Ishii H."/>
            <person name="Satoh N."/>
            <person name="Nishiyama T."/>
            <person name="Hasebe M."/>
            <person name="Maruyama T."/>
            <person name="Minagawa J."/>
            <person name="Obokata J."/>
            <person name="Shigenobu S."/>
        </authorList>
    </citation>
    <scope>NUCLEOTIDE SEQUENCE [LARGE SCALE GENOMIC DNA]</scope>
</reference>
<organism evidence="3 4">
    <name type="scientific">Plakobranchus ocellatus</name>
    <dbReference type="NCBI Taxonomy" id="259542"/>
    <lineage>
        <taxon>Eukaryota</taxon>
        <taxon>Metazoa</taxon>
        <taxon>Spiralia</taxon>
        <taxon>Lophotrochozoa</taxon>
        <taxon>Mollusca</taxon>
        <taxon>Gastropoda</taxon>
        <taxon>Heterobranchia</taxon>
        <taxon>Euthyneura</taxon>
        <taxon>Panpulmonata</taxon>
        <taxon>Sacoglossa</taxon>
        <taxon>Placobranchoidea</taxon>
        <taxon>Plakobranchidae</taxon>
        <taxon>Plakobranchus</taxon>
    </lineage>
</organism>
<keyword evidence="2" id="KW-0812">Transmembrane</keyword>
<dbReference type="AlphaFoldDB" id="A0AAV4CLT0"/>
<dbReference type="Proteomes" id="UP000735302">
    <property type="component" value="Unassembled WGS sequence"/>
</dbReference>
<keyword evidence="2" id="KW-1133">Transmembrane helix</keyword>
<gene>
    <name evidence="3" type="ORF">PoB_005901200</name>
</gene>
<evidence type="ECO:0000313" key="4">
    <source>
        <dbReference type="Proteomes" id="UP000735302"/>
    </source>
</evidence>
<evidence type="ECO:0000313" key="3">
    <source>
        <dbReference type="EMBL" id="GFO32507.1"/>
    </source>
</evidence>
<name>A0AAV4CLT0_9GAST</name>
<feature type="compositionally biased region" description="Basic and acidic residues" evidence="1">
    <location>
        <begin position="199"/>
        <end position="226"/>
    </location>
</feature>
<comment type="caution">
    <text evidence="3">The sequence shown here is derived from an EMBL/GenBank/DDBJ whole genome shotgun (WGS) entry which is preliminary data.</text>
</comment>